<keyword evidence="3 6" id="KW-0812">Transmembrane</keyword>
<dbReference type="InterPro" id="IPR036259">
    <property type="entry name" value="MFS_trans_sf"/>
</dbReference>
<name>A0AAD9K1Z4_RIDPI</name>
<feature type="transmembrane region" description="Helical" evidence="6">
    <location>
        <begin position="549"/>
        <end position="567"/>
    </location>
</feature>
<comment type="caution">
    <text evidence="8">The sequence shown here is derived from an EMBL/GenBank/DDBJ whole genome shotgun (WGS) entry which is preliminary data.</text>
</comment>
<dbReference type="GO" id="GO:0016020">
    <property type="term" value="C:membrane"/>
    <property type="evidence" value="ECO:0007669"/>
    <property type="project" value="UniProtKB-SubCell"/>
</dbReference>
<feature type="transmembrane region" description="Helical" evidence="6">
    <location>
        <begin position="47"/>
        <end position="69"/>
    </location>
</feature>
<keyword evidence="4 6" id="KW-1133">Transmembrane helix</keyword>
<dbReference type="PANTHER" id="PTHR23504:SF15">
    <property type="entry name" value="MAJOR FACILITATOR SUPERFAMILY (MFS) PROFILE DOMAIN-CONTAINING PROTEIN"/>
    <property type="match status" value="1"/>
</dbReference>
<protein>
    <recommendedName>
        <fullName evidence="7">Major facilitator superfamily (MFS) profile domain-containing protein</fullName>
    </recommendedName>
</protein>
<dbReference type="InterPro" id="IPR001958">
    <property type="entry name" value="Tet-R_TetA/multi-R_MdtG-like"/>
</dbReference>
<evidence type="ECO:0000256" key="2">
    <source>
        <dbReference type="ARBA" id="ARBA00022448"/>
    </source>
</evidence>
<evidence type="ECO:0000313" key="8">
    <source>
        <dbReference type="EMBL" id="KAK2162643.1"/>
    </source>
</evidence>
<evidence type="ECO:0000256" key="1">
    <source>
        <dbReference type="ARBA" id="ARBA00004141"/>
    </source>
</evidence>
<feature type="transmembrane region" description="Helical" evidence="6">
    <location>
        <begin position="444"/>
        <end position="465"/>
    </location>
</feature>
<dbReference type="Gene3D" id="1.20.1250.20">
    <property type="entry name" value="MFS general substrate transporter like domains"/>
    <property type="match status" value="1"/>
</dbReference>
<evidence type="ECO:0000259" key="7">
    <source>
        <dbReference type="PROSITE" id="PS50850"/>
    </source>
</evidence>
<keyword evidence="2" id="KW-0813">Transport</keyword>
<organism evidence="8 9">
    <name type="scientific">Ridgeia piscesae</name>
    <name type="common">Tubeworm</name>
    <dbReference type="NCBI Taxonomy" id="27915"/>
    <lineage>
        <taxon>Eukaryota</taxon>
        <taxon>Metazoa</taxon>
        <taxon>Spiralia</taxon>
        <taxon>Lophotrochozoa</taxon>
        <taxon>Annelida</taxon>
        <taxon>Polychaeta</taxon>
        <taxon>Sedentaria</taxon>
        <taxon>Canalipalpata</taxon>
        <taxon>Sabellida</taxon>
        <taxon>Siboglinidae</taxon>
        <taxon>Ridgeia</taxon>
    </lineage>
</organism>
<evidence type="ECO:0000313" key="9">
    <source>
        <dbReference type="Proteomes" id="UP001209878"/>
    </source>
</evidence>
<feature type="transmembrane region" description="Helical" evidence="6">
    <location>
        <begin position="510"/>
        <end position="537"/>
    </location>
</feature>
<proteinExistence type="predicted"/>
<feature type="domain" description="Major facilitator superfamily (MFS) profile" evidence="7">
    <location>
        <begin position="47"/>
        <end position="575"/>
    </location>
</feature>
<feature type="transmembrane region" description="Helical" evidence="6">
    <location>
        <begin position="141"/>
        <end position="162"/>
    </location>
</feature>
<feature type="transmembrane region" description="Helical" evidence="6">
    <location>
        <begin position="413"/>
        <end position="432"/>
    </location>
</feature>
<dbReference type="EMBL" id="JAODUO010001509">
    <property type="protein sequence ID" value="KAK2162643.1"/>
    <property type="molecule type" value="Genomic_DNA"/>
</dbReference>
<dbReference type="InterPro" id="IPR011701">
    <property type="entry name" value="MFS"/>
</dbReference>
<dbReference type="AlphaFoldDB" id="A0AAD9K1Z4"/>
<gene>
    <name evidence="8" type="ORF">NP493_1512g00013</name>
</gene>
<evidence type="ECO:0000256" key="6">
    <source>
        <dbReference type="SAM" id="Phobius"/>
    </source>
</evidence>
<dbReference type="PRINTS" id="PR01035">
    <property type="entry name" value="TCRTETA"/>
</dbReference>
<dbReference type="Proteomes" id="UP001209878">
    <property type="component" value="Unassembled WGS sequence"/>
</dbReference>
<evidence type="ECO:0000256" key="5">
    <source>
        <dbReference type="ARBA" id="ARBA00023136"/>
    </source>
</evidence>
<sequence length="586" mass="64579">MIEEKREGDPSRKMVEEKKDGRLTCWQRGKNFFAVTKPDATPLEWSIVMVTLIGLFGGCYTITFIFPFLPEMILFFGYKEEDKGYYAGLVASCIFLGRIFSSYFWGWLSDRKGRRPVTLLCLLMMALVNIAYGFSTDLTSAMILRLIAGATNGLVGVTKSILCDISDNTNQAAGMSTIALSWGSGLVVGPLISGYVASPAKKYPDHFSQDGLFGRYPYLLASIIASLMCFLPLLVTFFLLPETLHRKRQIVVVTDVNMSDIEENHEELIEMVPKGPHGENIEETTEKGSESVTSDVKTMYVKSAIKNKLDTPETLQCTCESGVVGVDQKHSCEKDVQLSIKTEDVPKVKRKRGCWDYVKDMDIYKMMTIPGVGITVGLYSLLSFCVIGADEVFSVWASTDIHLHGLGFGTEQIGISLGLSTLPLLFLQVYIFPAAESRFGSKKTFQYACLWLIFSATTMAALRILLHHHTALWVCLLLCMGVNKFCSLTCFSAVSILMNNSVPPDKVGGLNGIAMTFAALCRGLAPTVGGSLFAWSITSGVKIGFPFDVNLIFIIFGSVFLASNVLCSMISTRLNHQPTTQLARTH</sequence>
<feature type="transmembrane region" description="Helical" evidence="6">
    <location>
        <begin position="471"/>
        <end position="498"/>
    </location>
</feature>
<dbReference type="Pfam" id="PF07690">
    <property type="entry name" value="MFS_1"/>
    <property type="match status" value="1"/>
</dbReference>
<reference evidence="8" key="1">
    <citation type="journal article" date="2023" name="Mol. Biol. Evol.">
        <title>Third-Generation Sequencing Reveals the Adaptive Role of the Epigenome in Three Deep-Sea Polychaetes.</title>
        <authorList>
            <person name="Perez M."/>
            <person name="Aroh O."/>
            <person name="Sun Y."/>
            <person name="Lan Y."/>
            <person name="Juniper S.K."/>
            <person name="Young C.R."/>
            <person name="Angers B."/>
            <person name="Qian P.Y."/>
        </authorList>
    </citation>
    <scope>NUCLEOTIDE SEQUENCE</scope>
    <source>
        <strain evidence="8">R07B-5</strain>
    </source>
</reference>
<feature type="transmembrane region" description="Helical" evidence="6">
    <location>
        <begin position="174"/>
        <end position="196"/>
    </location>
</feature>
<dbReference type="SUPFAM" id="SSF103473">
    <property type="entry name" value="MFS general substrate transporter"/>
    <property type="match status" value="1"/>
</dbReference>
<dbReference type="PANTHER" id="PTHR23504">
    <property type="entry name" value="MAJOR FACILITATOR SUPERFAMILY DOMAIN-CONTAINING PROTEIN 10"/>
    <property type="match status" value="1"/>
</dbReference>
<feature type="transmembrane region" description="Helical" evidence="6">
    <location>
        <begin position="117"/>
        <end position="135"/>
    </location>
</feature>
<evidence type="ECO:0000256" key="3">
    <source>
        <dbReference type="ARBA" id="ARBA00022692"/>
    </source>
</evidence>
<evidence type="ECO:0000256" key="4">
    <source>
        <dbReference type="ARBA" id="ARBA00022989"/>
    </source>
</evidence>
<dbReference type="GO" id="GO:0022857">
    <property type="term" value="F:transmembrane transporter activity"/>
    <property type="evidence" value="ECO:0007669"/>
    <property type="project" value="InterPro"/>
</dbReference>
<dbReference type="PROSITE" id="PS50850">
    <property type="entry name" value="MFS"/>
    <property type="match status" value="1"/>
</dbReference>
<accession>A0AAD9K1Z4</accession>
<feature type="transmembrane region" description="Helical" evidence="6">
    <location>
        <begin position="84"/>
        <end position="105"/>
    </location>
</feature>
<dbReference type="InterPro" id="IPR020846">
    <property type="entry name" value="MFS_dom"/>
</dbReference>
<feature type="transmembrane region" description="Helical" evidence="6">
    <location>
        <begin position="216"/>
        <end position="240"/>
    </location>
</feature>
<keyword evidence="5 6" id="KW-0472">Membrane</keyword>
<keyword evidence="9" id="KW-1185">Reference proteome</keyword>
<feature type="transmembrane region" description="Helical" evidence="6">
    <location>
        <begin position="369"/>
        <end position="389"/>
    </location>
</feature>
<comment type="subcellular location">
    <subcellularLocation>
        <location evidence="1">Membrane</location>
        <topology evidence="1">Multi-pass membrane protein</topology>
    </subcellularLocation>
</comment>